<dbReference type="EMBL" id="CAJHNH020008560">
    <property type="protein sequence ID" value="CAG5136702.1"/>
    <property type="molecule type" value="Genomic_DNA"/>
</dbReference>
<feature type="region of interest" description="Disordered" evidence="1">
    <location>
        <begin position="123"/>
        <end position="142"/>
    </location>
</feature>
<reference evidence="2" key="1">
    <citation type="submission" date="2021-04" db="EMBL/GenBank/DDBJ databases">
        <authorList>
            <consortium name="Molecular Ecology Group"/>
        </authorList>
    </citation>
    <scope>NUCLEOTIDE SEQUENCE</scope>
</reference>
<accession>A0A8S4AA05</accession>
<evidence type="ECO:0000256" key="1">
    <source>
        <dbReference type="SAM" id="MobiDB-lite"/>
    </source>
</evidence>
<sequence>MSDIVSMEDKNSCCERNEQANEGIKQEKQPCHSLTVVQEQKTQVKTEACSNDQRIKLPDCRLAATVIENPFLMTIFGSAVIKVEPSEDNSQDLDSCLQVHFHDNSAAGLGTQGRITGGIKRKLSEVRDGPASNKNTPQTIQT</sequence>
<dbReference type="Proteomes" id="UP000678393">
    <property type="component" value="Unassembled WGS sequence"/>
</dbReference>
<keyword evidence="3" id="KW-1185">Reference proteome</keyword>
<organism evidence="2 3">
    <name type="scientific">Candidula unifasciata</name>
    <dbReference type="NCBI Taxonomy" id="100452"/>
    <lineage>
        <taxon>Eukaryota</taxon>
        <taxon>Metazoa</taxon>
        <taxon>Spiralia</taxon>
        <taxon>Lophotrochozoa</taxon>
        <taxon>Mollusca</taxon>
        <taxon>Gastropoda</taxon>
        <taxon>Heterobranchia</taxon>
        <taxon>Euthyneura</taxon>
        <taxon>Panpulmonata</taxon>
        <taxon>Eupulmonata</taxon>
        <taxon>Stylommatophora</taxon>
        <taxon>Helicina</taxon>
        <taxon>Helicoidea</taxon>
        <taxon>Geomitridae</taxon>
        <taxon>Candidula</taxon>
    </lineage>
</organism>
<feature type="compositionally biased region" description="Polar residues" evidence="1">
    <location>
        <begin position="132"/>
        <end position="142"/>
    </location>
</feature>
<gene>
    <name evidence="2" type="ORF">CUNI_LOCUS22260</name>
</gene>
<evidence type="ECO:0000313" key="3">
    <source>
        <dbReference type="Proteomes" id="UP000678393"/>
    </source>
</evidence>
<comment type="caution">
    <text evidence="2">The sequence shown here is derived from an EMBL/GenBank/DDBJ whole genome shotgun (WGS) entry which is preliminary data.</text>
</comment>
<evidence type="ECO:0000313" key="2">
    <source>
        <dbReference type="EMBL" id="CAG5136702.1"/>
    </source>
</evidence>
<name>A0A8S4AA05_9EUPU</name>
<proteinExistence type="predicted"/>
<protein>
    <submittedName>
        <fullName evidence="2">Uncharacterized protein</fullName>
    </submittedName>
</protein>
<feature type="non-terminal residue" evidence="2">
    <location>
        <position position="142"/>
    </location>
</feature>
<dbReference type="AlphaFoldDB" id="A0A8S4AA05"/>